<sequence length="301" mass="32426">MISTSETLGAEFTRPCRRAADFVLLMKPRIVMMVLLTTFAGFYLGVSGTPDYAVLLQVLTGTALAAGGTLALNQFLERDIDARMVRTRLRPLPAGRLQPTEALLFGLLILVTGLLYLAVSVNALSGVVAAVIVGSYLFLYTPLKRRTAFCTVVGAVPGALPPVIGWAAATGRLGIEAWVLFAIMFLWQLPHTLAIAMLYKDDYKRAGIHLLPVIDPDDKLTGCQIVCDSLVLLVVSLLPTLIGFAGPVYFAGALTLGIGLLGCGCAFILWRSTTDVRRLVFASLVYLPALLLLMVLDRVPF</sequence>
<organism evidence="15 16">
    <name type="scientific">Candidatus Methylomirabilis limnetica</name>
    <dbReference type="NCBI Taxonomy" id="2033718"/>
    <lineage>
        <taxon>Bacteria</taxon>
        <taxon>Candidatus Methylomirabilota</taxon>
        <taxon>Candidatus Methylomirabilia</taxon>
        <taxon>Candidatus Methylomirabilales</taxon>
        <taxon>Candidatus Methylomirabilaceae</taxon>
        <taxon>Candidatus Methylomirabilis</taxon>
    </lineage>
</organism>
<evidence type="ECO:0000256" key="12">
    <source>
        <dbReference type="ARBA" id="ARBA00042475"/>
    </source>
</evidence>
<feature type="transmembrane region" description="Helical" evidence="14">
    <location>
        <begin position="220"/>
        <end position="242"/>
    </location>
</feature>
<dbReference type="UniPathway" id="UPA00834">
    <property type="reaction ID" value="UER00712"/>
</dbReference>
<dbReference type="CDD" id="cd13957">
    <property type="entry name" value="PT_UbiA_Cox10"/>
    <property type="match status" value="1"/>
</dbReference>
<evidence type="ECO:0000256" key="9">
    <source>
        <dbReference type="ARBA" id="ARBA00023136"/>
    </source>
</evidence>
<gene>
    <name evidence="15" type="primary">cyoE</name>
    <name evidence="14" type="synonym">ctaB</name>
    <name evidence="15" type="ORF">CLG94_01050</name>
</gene>
<proteinExistence type="inferred from homology"/>
<dbReference type="EC" id="2.5.1.141" evidence="3 14"/>
<feature type="transmembrane region" description="Helical" evidence="14">
    <location>
        <begin position="123"/>
        <end position="141"/>
    </location>
</feature>
<keyword evidence="7 14" id="KW-1133">Transmembrane helix</keyword>
<dbReference type="GO" id="GO:0048034">
    <property type="term" value="P:heme O biosynthetic process"/>
    <property type="evidence" value="ECO:0007669"/>
    <property type="project" value="UniProtKB-UniRule"/>
</dbReference>
<feature type="transmembrane region" description="Helical" evidence="14">
    <location>
        <begin position="248"/>
        <end position="270"/>
    </location>
</feature>
<evidence type="ECO:0000256" key="4">
    <source>
        <dbReference type="ARBA" id="ARBA00022475"/>
    </source>
</evidence>
<evidence type="ECO:0000256" key="5">
    <source>
        <dbReference type="ARBA" id="ARBA00022679"/>
    </source>
</evidence>
<feature type="transmembrane region" description="Helical" evidence="14">
    <location>
        <begin position="279"/>
        <end position="296"/>
    </location>
</feature>
<comment type="similarity">
    <text evidence="14">Belongs to the UbiA prenyltransferase family. Protoheme IX farnesyltransferase subfamily.</text>
</comment>
<evidence type="ECO:0000256" key="10">
    <source>
        <dbReference type="ARBA" id="ARBA00030253"/>
    </source>
</evidence>
<keyword evidence="9 14" id="KW-0472">Membrane</keyword>
<dbReference type="HAMAP" id="MF_00154">
    <property type="entry name" value="CyoE_CtaB"/>
    <property type="match status" value="1"/>
</dbReference>
<evidence type="ECO:0000256" key="8">
    <source>
        <dbReference type="ARBA" id="ARBA00023133"/>
    </source>
</evidence>
<dbReference type="EMBL" id="NVQC01000008">
    <property type="protein sequence ID" value="PTL37149.1"/>
    <property type="molecule type" value="Genomic_DNA"/>
</dbReference>
<reference evidence="16" key="2">
    <citation type="journal article" date="2018" name="Environ. Microbiol.">
        <title>Bloom of a denitrifying methanotroph, 'Candidatus Methylomirabilis limnetica', in a deep stratified lake.</title>
        <authorList>
            <person name="Graf J.S."/>
            <person name="Mayr M.J."/>
            <person name="Marchant H.K."/>
            <person name="Tienken D."/>
            <person name="Hach P.F."/>
            <person name="Brand A."/>
            <person name="Schubert C.J."/>
            <person name="Kuypers M.M."/>
            <person name="Milucka J."/>
        </authorList>
    </citation>
    <scope>NUCLEOTIDE SEQUENCE [LARGE SCALE GENOMIC DNA]</scope>
    <source>
        <strain evidence="16">Zug</strain>
    </source>
</reference>
<dbReference type="GO" id="GO:0005886">
    <property type="term" value="C:plasma membrane"/>
    <property type="evidence" value="ECO:0007669"/>
    <property type="project" value="UniProtKB-SubCell"/>
</dbReference>
<evidence type="ECO:0000256" key="7">
    <source>
        <dbReference type="ARBA" id="ARBA00022989"/>
    </source>
</evidence>
<evidence type="ECO:0000256" key="11">
    <source>
        <dbReference type="ARBA" id="ARBA00040810"/>
    </source>
</evidence>
<comment type="function">
    <text evidence="14">Converts heme B (protoheme IX) to heme O by substitution of the vinyl group on carbon 2 of heme B porphyrin ring with a hydroxyethyl farnesyl side group.</text>
</comment>
<dbReference type="GO" id="GO:0008495">
    <property type="term" value="F:protoheme IX farnesyltransferase activity"/>
    <property type="evidence" value="ECO:0007669"/>
    <property type="project" value="UniProtKB-UniRule"/>
</dbReference>
<dbReference type="InterPro" id="IPR030470">
    <property type="entry name" value="UbiA_prenylTrfase_CS"/>
</dbReference>
<evidence type="ECO:0000256" key="2">
    <source>
        <dbReference type="ARBA" id="ARBA00004919"/>
    </source>
</evidence>
<keyword evidence="16" id="KW-1185">Reference proteome</keyword>
<dbReference type="Proteomes" id="UP000241436">
    <property type="component" value="Unassembled WGS sequence"/>
</dbReference>
<dbReference type="InterPro" id="IPR044878">
    <property type="entry name" value="UbiA_sf"/>
</dbReference>
<reference evidence="15 16" key="1">
    <citation type="submission" date="2017-09" db="EMBL/GenBank/DDBJ databases">
        <title>Bloom of a denitrifying methanotroph, Candidatus Methylomirabilis limnetica, in a deep stratified lake.</title>
        <authorList>
            <person name="Graf J.S."/>
            <person name="Marchant H.K."/>
            <person name="Tienken D."/>
            <person name="Hach P.F."/>
            <person name="Brand A."/>
            <person name="Schubert C.J."/>
            <person name="Kuypers M.M."/>
            <person name="Milucka J."/>
        </authorList>
    </citation>
    <scope>NUCLEOTIDE SEQUENCE [LARGE SCALE GENOMIC DNA]</scope>
    <source>
        <strain evidence="15 16">Zug</strain>
    </source>
</reference>
<evidence type="ECO:0000256" key="6">
    <source>
        <dbReference type="ARBA" id="ARBA00022692"/>
    </source>
</evidence>
<keyword evidence="4 14" id="KW-1003">Cell membrane</keyword>
<evidence type="ECO:0000313" key="15">
    <source>
        <dbReference type="EMBL" id="PTL37149.1"/>
    </source>
</evidence>
<feature type="transmembrane region" description="Helical" evidence="14">
    <location>
        <begin position="175"/>
        <end position="199"/>
    </location>
</feature>
<feature type="transmembrane region" description="Helical" evidence="14">
    <location>
        <begin position="97"/>
        <end position="117"/>
    </location>
</feature>
<name>A0A2T4U1D2_9BACT</name>
<comment type="pathway">
    <text evidence="2 14">Porphyrin-containing compound metabolism; heme O biosynthesis; heme O from protoheme: step 1/1.</text>
</comment>
<evidence type="ECO:0000256" key="1">
    <source>
        <dbReference type="ARBA" id="ARBA00004651"/>
    </source>
</evidence>
<dbReference type="RefSeq" id="WP_107561054.1">
    <property type="nucleotide sequence ID" value="NZ_NVQC01000008.1"/>
</dbReference>
<dbReference type="PROSITE" id="PS00943">
    <property type="entry name" value="UBIA"/>
    <property type="match status" value="1"/>
</dbReference>
<dbReference type="PANTHER" id="PTHR43448">
    <property type="entry name" value="PROTOHEME IX FARNESYLTRANSFERASE, MITOCHONDRIAL"/>
    <property type="match status" value="1"/>
</dbReference>
<dbReference type="InterPro" id="IPR006369">
    <property type="entry name" value="Protohaem_IX_farnesylTrfase"/>
</dbReference>
<feature type="transmembrane region" description="Helical" evidence="14">
    <location>
        <begin position="52"/>
        <end position="76"/>
    </location>
</feature>
<dbReference type="InterPro" id="IPR000537">
    <property type="entry name" value="UbiA_prenyltransferase"/>
</dbReference>
<comment type="catalytic activity">
    <reaction evidence="13 14">
        <text>heme b + (2E,6E)-farnesyl diphosphate + H2O = Fe(II)-heme o + diphosphate</text>
        <dbReference type="Rhea" id="RHEA:28070"/>
        <dbReference type="ChEBI" id="CHEBI:15377"/>
        <dbReference type="ChEBI" id="CHEBI:33019"/>
        <dbReference type="ChEBI" id="CHEBI:60344"/>
        <dbReference type="ChEBI" id="CHEBI:60530"/>
        <dbReference type="ChEBI" id="CHEBI:175763"/>
        <dbReference type="EC" id="2.5.1.141"/>
    </reaction>
</comment>
<evidence type="ECO:0000256" key="3">
    <source>
        <dbReference type="ARBA" id="ARBA00012292"/>
    </source>
</evidence>
<dbReference type="PANTHER" id="PTHR43448:SF7">
    <property type="entry name" value="4-HYDROXYBENZOATE SOLANESYLTRANSFERASE"/>
    <property type="match status" value="1"/>
</dbReference>
<comment type="caution">
    <text evidence="15">The sequence shown here is derived from an EMBL/GenBank/DDBJ whole genome shotgun (WGS) entry which is preliminary data.</text>
</comment>
<protein>
    <recommendedName>
        <fullName evidence="11 14">Protoheme IX farnesyltransferase</fullName>
        <ecNumber evidence="3 14">2.5.1.141</ecNumber>
    </recommendedName>
    <alternativeName>
        <fullName evidence="12 14">Heme B farnesyltransferase</fullName>
    </alternativeName>
    <alternativeName>
        <fullName evidence="10 14">Heme O synthase</fullName>
    </alternativeName>
</protein>
<evidence type="ECO:0000256" key="14">
    <source>
        <dbReference type="HAMAP-Rule" id="MF_00154"/>
    </source>
</evidence>
<dbReference type="AlphaFoldDB" id="A0A2T4U1D2"/>
<feature type="transmembrane region" description="Helical" evidence="14">
    <location>
        <begin position="148"/>
        <end position="169"/>
    </location>
</feature>
<accession>A0A2T4U1D2</accession>
<comment type="subcellular location">
    <subcellularLocation>
        <location evidence="1 14">Cell membrane</location>
        <topology evidence="1 14">Multi-pass membrane protein</topology>
    </subcellularLocation>
</comment>
<keyword evidence="5 14" id="KW-0808">Transferase</keyword>
<evidence type="ECO:0000256" key="13">
    <source>
        <dbReference type="ARBA" id="ARBA00047690"/>
    </source>
</evidence>
<evidence type="ECO:0000313" key="16">
    <source>
        <dbReference type="Proteomes" id="UP000241436"/>
    </source>
</evidence>
<dbReference type="Gene3D" id="1.10.357.140">
    <property type="entry name" value="UbiA prenyltransferase"/>
    <property type="match status" value="1"/>
</dbReference>
<dbReference type="NCBIfam" id="TIGR01473">
    <property type="entry name" value="cyoE_ctaB"/>
    <property type="match status" value="1"/>
</dbReference>
<dbReference type="Pfam" id="PF01040">
    <property type="entry name" value="UbiA"/>
    <property type="match status" value="1"/>
</dbReference>
<comment type="miscellaneous">
    <text evidence="14">Carbon 2 of the heme B porphyrin ring is defined according to the Fischer nomenclature.</text>
</comment>
<keyword evidence="6 14" id="KW-0812">Transmembrane</keyword>
<keyword evidence="8 14" id="KW-0350">Heme biosynthesis</keyword>
<dbReference type="OrthoDB" id="9814417at2"/>
<feature type="transmembrane region" description="Helical" evidence="14">
    <location>
        <begin position="30"/>
        <end position="46"/>
    </location>
</feature>